<evidence type="ECO:0000313" key="6">
    <source>
        <dbReference type="Proteomes" id="UP000077115"/>
    </source>
</evidence>
<feature type="compositionally biased region" description="Basic and acidic residues" evidence="3">
    <location>
        <begin position="362"/>
        <end position="376"/>
    </location>
</feature>
<reference evidence="5 6" key="1">
    <citation type="submission" date="2006-10" db="EMBL/GenBank/DDBJ databases">
        <title>The Genome Sequence of Batrachochytrium dendrobatidis JEL423.</title>
        <authorList>
            <consortium name="The Broad Institute Genome Sequencing Platform"/>
            <person name="Birren B."/>
            <person name="Lander E."/>
            <person name="Galagan J."/>
            <person name="Cuomo C."/>
            <person name="Devon K."/>
            <person name="Jaffe D."/>
            <person name="Butler J."/>
            <person name="Alvarez P."/>
            <person name="Gnerre S."/>
            <person name="Grabherr M."/>
            <person name="Kleber M."/>
            <person name="Mauceli E."/>
            <person name="Brockman W."/>
            <person name="Young S."/>
            <person name="LaButti K."/>
            <person name="Sykes S."/>
            <person name="DeCaprio D."/>
            <person name="Crawford M."/>
            <person name="Koehrsen M."/>
            <person name="Engels R."/>
            <person name="Montgomery P."/>
            <person name="Pearson M."/>
            <person name="Howarth C."/>
            <person name="Larson L."/>
            <person name="White J."/>
            <person name="O'Leary S."/>
            <person name="Kodira C."/>
            <person name="Zeng Q."/>
            <person name="Yandava C."/>
            <person name="Alvarado L."/>
            <person name="Longcore J."/>
            <person name="James T."/>
        </authorList>
    </citation>
    <scope>NUCLEOTIDE SEQUENCE [LARGE SCALE GENOMIC DNA]</scope>
    <source>
        <strain evidence="5 6">JEL423</strain>
    </source>
</reference>
<feature type="region of interest" description="Disordered" evidence="3">
    <location>
        <begin position="155"/>
        <end position="183"/>
    </location>
</feature>
<reference evidence="5 6" key="2">
    <citation type="submission" date="2016-05" db="EMBL/GenBank/DDBJ databases">
        <title>Lineage-specific infection strategies underlie the spectrum of fungal disease in amphibians.</title>
        <authorList>
            <person name="Cuomo C.A."/>
            <person name="Farrer R.A."/>
            <person name="James T."/>
            <person name="Longcore J."/>
            <person name="Birren B."/>
        </authorList>
    </citation>
    <scope>NUCLEOTIDE SEQUENCE [LARGE SCALE GENOMIC DNA]</scope>
    <source>
        <strain evidence="5 6">JEL423</strain>
    </source>
</reference>
<dbReference type="GO" id="GO:0008270">
    <property type="term" value="F:zinc ion binding"/>
    <property type="evidence" value="ECO:0007669"/>
    <property type="project" value="InterPro"/>
</dbReference>
<dbReference type="InterPro" id="IPR050335">
    <property type="entry name" value="ERT1_acuK_gluconeogen_tf"/>
</dbReference>
<proteinExistence type="predicted"/>
<organism evidence="5 6">
    <name type="scientific">Batrachochytrium dendrobatidis (strain JEL423)</name>
    <dbReference type="NCBI Taxonomy" id="403673"/>
    <lineage>
        <taxon>Eukaryota</taxon>
        <taxon>Fungi</taxon>
        <taxon>Fungi incertae sedis</taxon>
        <taxon>Chytridiomycota</taxon>
        <taxon>Chytridiomycota incertae sedis</taxon>
        <taxon>Chytridiomycetes</taxon>
        <taxon>Rhizophydiales</taxon>
        <taxon>Rhizophydiales incertae sedis</taxon>
        <taxon>Batrachochytrium</taxon>
    </lineage>
</organism>
<dbReference type="GO" id="GO:0000981">
    <property type="term" value="F:DNA-binding transcription factor activity, RNA polymerase II-specific"/>
    <property type="evidence" value="ECO:0007669"/>
    <property type="project" value="InterPro"/>
</dbReference>
<dbReference type="InterPro" id="IPR001138">
    <property type="entry name" value="Zn2Cys6_DnaBD"/>
</dbReference>
<dbReference type="PANTHER" id="PTHR47659:SF7">
    <property type="entry name" value="FUNGAL TRANSCRIPTIONAL REGULATORY PROTEIN, N-TERMINAL DOMAIN-CONTAINING PROTEIN"/>
    <property type="match status" value="1"/>
</dbReference>
<dbReference type="Proteomes" id="UP000077115">
    <property type="component" value="Unassembled WGS sequence"/>
</dbReference>
<feature type="compositionally biased region" description="Low complexity" evidence="3">
    <location>
        <begin position="677"/>
        <end position="699"/>
    </location>
</feature>
<sequence length="871" mass="93586">MIGVLPDSDEALTMGSPDLYARLEHYAQNPSSAPNPYVVTSHLRLANSGQVDSLNHALSFQQQPLSLYPQLSFQQGQQQPLQYTLNPIQNSFQQSYQPQYPYQLSQQMPLYQQFHISLDEPVALFPSATSAIFGMRGCASKAATSTLDMTTSLSATTSTSSSTSNSSSNTTVKNNPTNSKSVASHNHHISCVESGTCTCGLMSVGSCGIDSLDFHIANSMTSPHMTLASLVPIASQTSYSNQLSDMTLFTSPATNSLSESASSAISIDTLPLIADINTTTSADILQSSAAESISASMACSASVSAFMSPLISSSSLCLSSSDELLFSQPPLDSSNQSENGLLLSSDLSAQNPSSLSQQMLQEQEKQQKEQQQRSEMQKQTLRALDCNALRRHSIAAPFAKMYSYNQAMAASMHCTPARNFVQGQHGLSSGHDEWQSDRSPYQTYGNCASQHTSAPLSAGLETPMSLELDLERVHDMNDCNGIAQSLSLSPELSFHQLQLHHQLQSALNLQQNQQQSPLVMGSQLSNSNSVFSGFGSHVSILNQRNGQIPTFTSPNSSQISPIDGTSFYEYSYDPVIDAHVGPFGPGFSGASVFADMPSQIYMNSVPQSLGQINPQMIHPGNLAYAQDPETKTIQKIRFQKKSEQLSQHSLHCLQSSAPSSNAATTATLFGSPPLSATTSLDSPTSCSSPESSTQESPAPLSKSAPIKSVVVSDERGHPQRKSSRGRSSAPRGRRHSGMRGSAKRMNATTRSSNNPLFESTLDFPTLSSSISTTASLKPTLSGAMVHNGRRVQVKVACVNCKSACKRCDSQRPCARCVRIGKHDTCTDAPRKERRASVPHETDQSLSRRASIACTGIGAETLHATAVRFDDV</sequence>
<feature type="region of interest" description="Disordered" evidence="3">
    <location>
        <begin position="662"/>
        <end position="756"/>
    </location>
</feature>
<dbReference type="PROSITE" id="PS50048">
    <property type="entry name" value="ZN2_CY6_FUNGAL_2"/>
    <property type="match status" value="1"/>
</dbReference>
<dbReference type="CDD" id="cd00067">
    <property type="entry name" value="GAL4"/>
    <property type="match status" value="1"/>
</dbReference>
<keyword evidence="2" id="KW-0539">Nucleus</keyword>
<dbReference type="PANTHER" id="PTHR47659">
    <property type="entry name" value="ZN(II)2CYS6 TRANSCRIPTION FACTOR (EUROFUNG)-RELATED"/>
    <property type="match status" value="1"/>
</dbReference>
<dbReference type="EMBL" id="DS022300">
    <property type="protein sequence ID" value="OAJ36307.1"/>
    <property type="molecule type" value="Genomic_DNA"/>
</dbReference>
<evidence type="ECO:0000259" key="4">
    <source>
        <dbReference type="PROSITE" id="PS50048"/>
    </source>
</evidence>
<dbReference type="AlphaFoldDB" id="A0A177W873"/>
<evidence type="ECO:0000256" key="3">
    <source>
        <dbReference type="SAM" id="MobiDB-lite"/>
    </source>
</evidence>
<gene>
    <name evidence="5" type="ORF">BDEG_20495</name>
</gene>
<accession>A0A177W873</accession>
<feature type="region of interest" description="Disordered" evidence="3">
    <location>
        <begin position="346"/>
        <end position="378"/>
    </location>
</feature>
<dbReference type="STRING" id="403673.A0A177W873"/>
<evidence type="ECO:0000256" key="2">
    <source>
        <dbReference type="ARBA" id="ARBA00023242"/>
    </source>
</evidence>
<keyword evidence="1" id="KW-0479">Metal-binding</keyword>
<feature type="compositionally biased region" description="Low complexity" evidence="3">
    <location>
        <begin position="155"/>
        <end position="181"/>
    </location>
</feature>
<evidence type="ECO:0000256" key="1">
    <source>
        <dbReference type="ARBA" id="ARBA00022723"/>
    </source>
</evidence>
<dbReference type="OrthoDB" id="2538135at2759"/>
<evidence type="ECO:0000313" key="5">
    <source>
        <dbReference type="EMBL" id="OAJ36307.1"/>
    </source>
</evidence>
<dbReference type="SMART" id="SM00066">
    <property type="entry name" value="GAL4"/>
    <property type="match status" value="1"/>
</dbReference>
<dbReference type="VEuPathDB" id="FungiDB:BDEG_20495"/>
<feature type="domain" description="Zn(2)-C6 fungal-type" evidence="4">
    <location>
        <begin position="796"/>
        <end position="827"/>
    </location>
</feature>
<protein>
    <recommendedName>
        <fullName evidence="4">Zn(2)-C6 fungal-type domain-containing protein</fullName>
    </recommendedName>
</protein>
<name>A0A177W873_BATDL</name>
<feature type="compositionally biased region" description="Polar residues" evidence="3">
    <location>
        <begin position="746"/>
        <end position="756"/>
    </location>
</feature>